<feature type="domain" description="CUB" evidence="6">
    <location>
        <begin position="92"/>
        <end position="193"/>
    </location>
</feature>
<dbReference type="PROSITE" id="PS00986">
    <property type="entry name" value="SPERMADHESIN_2"/>
    <property type="match status" value="1"/>
</dbReference>
<dbReference type="Gene3D" id="2.60.120.290">
    <property type="entry name" value="Spermadhesin, CUB domain"/>
    <property type="match status" value="1"/>
</dbReference>
<comment type="subcellular location">
    <subcellularLocation>
        <location evidence="1">Secreted</location>
    </subcellularLocation>
</comment>
<dbReference type="Ensembl" id="ENSEAST00005063688.1">
    <property type="protein sequence ID" value="ENSEASP00005043786.1"/>
    <property type="gene ID" value="ENSEASG00005024831.1"/>
</dbReference>
<dbReference type="PROSITE" id="PS00985">
    <property type="entry name" value="SPERMADHESIN_1"/>
    <property type="match status" value="1"/>
</dbReference>
<accession>A0A9L0IS36</accession>
<dbReference type="Pfam" id="PF00431">
    <property type="entry name" value="CUB"/>
    <property type="match status" value="1"/>
</dbReference>
<evidence type="ECO:0000256" key="5">
    <source>
        <dbReference type="PROSITE-ProRule" id="PRU00059"/>
    </source>
</evidence>
<dbReference type="Proteomes" id="UP000694387">
    <property type="component" value="Chromosome 2"/>
</dbReference>
<evidence type="ECO:0000256" key="4">
    <source>
        <dbReference type="ARBA" id="ARBA00023157"/>
    </source>
</evidence>
<reference evidence="7" key="3">
    <citation type="submission" date="2025-09" db="UniProtKB">
        <authorList>
            <consortium name="Ensembl"/>
        </authorList>
    </citation>
    <scope>IDENTIFICATION</scope>
</reference>
<organism evidence="7 8">
    <name type="scientific">Equus asinus</name>
    <name type="common">Donkey</name>
    <name type="synonym">Equus africanus asinus</name>
    <dbReference type="NCBI Taxonomy" id="9793"/>
    <lineage>
        <taxon>Eukaryota</taxon>
        <taxon>Metazoa</taxon>
        <taxon>Chordata</taxon>
        <taxon>Craniata</taxon>
        <taxon>Vertebrata</taxon>
        <taxon>Euteleostomi</taxon>
        <taxon>Mammalia</taxon>
        <taxon>Eutheria</taxon>
        <taxon>Laurasiatheria</taxon>
        <taxon>Perissodactyla</taxon>
        <taxon>Equidae</taxon>
        <taxon>Equus</taxon>
    </lineage>
</organism>
<dbReference type="SUPFAM" id="SSF49854">
    <property type="entry name" value="Spermadhesin, CUB domain"/>
    <property type="match status" value="1"/>
</dbReference>
<dbReference type="InterPro" id="IPR035914">
    <property type="entry name" value="Sperma_CUB_dom_sf"/>
</dbReference>
<evidence type="ECO:0000256" key="1">
    <source>
        <dbReference type="ARBA" id="ARBA00004613"/>
    </source>
</evidence>
<keyword evidence="4" id="KW-1015">Disulfide bond</keyword>
<reference evidence="7" key="2">
    <citation type="submission" date="2025-08" db="UniProtKB">
        <authorList>
            <consortium name="Ensembl"/>
        </authorList>
    </citation>
    <scope>IDENTIFICATION</scope>
</reference>
<protein>
    <recommendedName>
        <fullName evidence="6">CUB domain-containing protein</fullName>
    </recommendedName>
</protein>
<evidence type="ECO:0000313" key="8">
    <source>
        <dbReference type="Proteomes" id="UP000694387"/>
    </source>
</evidence>
<gene>
    <name evidence="7" type="primary">LOC106826679</name>
</gene>
<evidence type="ECO:0000256" key="3">
    <source>
        <dbReference type="ARBA" id="ARBA00022525"/>
    </source>
</evidence>
<sequence length="203" mass="21607">GCPAPSPGPCCSVQTTSQLEGLSPVPTRKQLRLLSKSVLSVGLSSYRSWETRGIKNADVAFLILVKSVDKKAACCKRAALVSTAQNKGYSDCGGLLTDLSGRISNYIGPKTVCVWTIQMTPGLDVAMAIPGLNLTCLKEYVEIQDGPPGSASYGKICEGLGLTFRSSSNILTVKYTRKPDHPASSFDVYYYGEPEGSRGQGNC</sequence>
<keyword evidence="8" id="KW-1185">Reference proteome</keyword>
<dbReference type="SMART" id="SM00042">
    <property type="entry name" value="CUB"/>
    <property type="match status" value="1"/>
</dbReference>
<evidence type="ECO:0000259" key="6">
    <source>
        <dbReference type="PROSITE" id="PS01180"/>
    </source>
</evidence>
<comment type="similarity">
    <text evidence="2">Belongs to the spermadhesin family.</text>
</comment>
<name>A0A9L0IS36_EQUAS</name>
<comment type="caution">
    <text evidence="5">Lacks conserved residue(s) required for the propagation of feature annotation.</text>
</comment>
<dbReference type="InterPro" id="IPR000859">
    <property type="entry name" value="CUB_dom"/>
</dbReference>
<reference evidence="7 8" key="1">
    <citation type="journal article" date="2020" name="Nat. Commun.">
        <title>Donkey genomes provide new insights into domestication and selection for coat color.</title>
        <authorList>
            <person name="Wang"/>
            <person name="C."/>
            <person name="Li"/>
            <person name="H."/>
            <person name="Guo"/>
            <person name="Y."/>
            <person name="Huang"/>
            <person name="J."/>
            <person name="Sun"/>
            <person name="Y."/>
            <person name="Min"/>
            <person name="J."/>
            <person name="Wang"/>
            <person name="J."/>
            <person name="Fang"/>
            <person name="X."/>
            <person name="Zhao"/>
            <person name="Z."/>
            <person name="Wang"/>
            <person name="S."/>
            <person name="Zhang"/>
            <person name="Y."/>
            <person name="Liu"/>
            <person name="Q."/>
            <person name="Jiang"/>
            <person name="Q."/>
            <person name="Wang"/>
            <person name="X."/>
            <person name="Guo"/>
            <person name="Y."/>
            <person name="Yang"/>
            <person name="C."/>
            <person name="Wang"/>
            <person name="Y."/>
            <person name="Tian"/>
            <person name="F."/>
            <person name="Zhuang"/>
            <person name="G."/>
            <person name="Fan"/>
            <person name="Y."/>
            <person name="Gao"/>
            <person name="Q."/>
            <person name="Li"/>
            <person name="Y."/>
            <person name="Ju"/>
            <person name="Z."/>
            <person name="Li"/>
            <person name="J."/>
            <person name="Li"/>
            <person name="R."/>
            <person name="Hou"/>
            <person name="M."/>
            <person name="Yang"/>
            <person name="G."/>
            <person name="Liu"/>
            <person name="G."/>
            <person name="Liu"/>
            <person name="W."/>
            <person name="Guo"/>
            <person name="J."/>
            <person name="Pan"/>
            <person name="S."/>
            <person name="Fan"/>
            <person name="G."/>
            <person name="Zhang"/>
            <person name="W."/>
            <person name="Zhang"/>
            <person name="R."/>
            <person name="Yu"/>
            <person name="J."/>
            <person name="Zhang"/>
            <person name="X."/>
            <person name="Yin"/>
            <person name="Q."/>
            <person name="Ji"/>
            <person name="C."/>
            <person name="Jin"/>
            <person name="Y."/>
            <person name="Yue"/>
            <person name="G."/>
            <person name="Liu"/>
            <person name="M."/>
            <person name="Xu"/>
            <person name="J."/>
            <person name="Liu"/>
            <person name="S."/>
            <person name="Jordana"/>
            <person name="J."/>
            <person name="Noce"/>
            <person name="A."/>
            <person name="Amills"/>
            <person name="M."/>
            <person name="Wu"/>
            <person name="D.D."/>
            <person name="Li"/>
            <person name="S."/>
            <person name="Zhou"/>
            <person name="X. and Zhong"/>
            <person name="J."/>
        </authorList>
    </citation>
    <scope>NUCLEOTIDE SEQUENCE [LARGE SCALE GENOMIC DNA]</scope>
</reference>
<evidence type="ECO:0000313" key="7">
    <source>
        <dbReference type="Ensembl" id="ENSEASP00005043786.1"/>
    </source>
</evidence>
<dbReference type="CDD" id="cd00041">
    <property type="entry name" value="CUB"/>
    <property type="match status" value="1"/>
</dbReference>
<evidence type="ECO:0000256" key="2">
    <source>
        <dbReference type="ARBA" id="ARBA00010668"/>
    </source>
</evidence>
<dbReference type="InterPro" id="IPR000124">
    <property type="entry name" value="Spermadhesin"/>
</dbReference>
<dbReference type="GO" id="GO:0007338">
    <property type="term" value="P:single fertilization"/>
    <property type="evidence" value="ECO:0007669"/>
    <property type="project" value="InterPro"/>
</dbReference>
<dbReference type="GeneTree" id="ENSGT00390000012112"/>
<dbReference type="PROSITE" id="PS01180">
    <property type="entry name" value="CUB"/>
    <property type="match status" value="1"/>
</dbReference>
<keyword evidence="3" id="KW-0964">Secreted</keyword>
<dbReference type="GO" id="GO:0005576">
    <property type="term" value="C:extracellular region"/>
    <property type="evidence" value="ECO:0007669"/>
    <property type="project" value="UniProtKB-SubCell"/>
</dbReference>
<proteinExistence type="inferred from homology"/>
<dbReference type="AlphaFoldDB" id="A0A9L0IS36"/>